<dbReference type="AlphaFoldDB" id="A0A9D9DMF3"/>
<accession>A0A9D9DMF3</accession>
<feature type="compositionally biased region" description="Low complexity" evidence="1">
    <location>
        <begin position="208"/>
        <end position="221"/>
    </location>
</feature>
<sequence>MADNDIYKNLKDRFADYNEPVDDSCWESLVKSLDALQVKQRRKILFYRFSAVAAAAVLLVGLFVKGPVNTVLPDDTERIAVVGDSLIGTLPVETEKDSLVPISVQIAESERLLAQNSGTVSDSGKDSELEYTETVSGTEDEGGAEETGVAGTNKPDENVSGTSNARERSDEANDETEDTGYFWNAVAQDNVPHRRRSRLASFSINSGLGAASSSSSVSPYSMLQGAPSPGGSVLPAPTLSDNAEAIEQISDVKYSIPLNVGVQAQLKLTDRLALGVGLNYSMLKSSYEGLLNKRYYDVDQTLHYIGVPINLYVSLMSSKNFYLYANAGGSIEKGVRASYKLTSYDGDVKRFKEDVDGVQYSINGGFGLEYKFLNRFGLYLEPGVVYYFDSDVEASIRTAQPLQIEAEIGLRFHL</sequence>
<feature type="region of interest" description="Disordered" evidence="1">
    <location>
        <begin position="115"/>
        <end position="180"/>
    </location>
</feature>
<proteinExistence type="predicted"/>
<reference evidence="4" key="1">
    <citation type="submission" date="2020-10" db="EMBL/GenBank/DDBJ databases">
        <authorList>
            <person name="Gilroy R."/>
        </authorList>
    </citation>
    <scope>NUCLEOTIDE SEQUENCE</scope>
    <source>
        <strain evidence="4">15467</strain>
    </source>
</reference>
<gene>
    <name evidence="4" type="ORF">IAC68_05380</name>
</gene>
<dbReference type="Pfam" id="PF13568">
    <property type="entry name" value="OMP_b-brl_2"/>
    <property type="match status" value="1"/>
</dbReference>
<feature type="transmembrane region" description="Helical" evidence="2">
    <location>
        <begin position="45"/>
        <end position="64"/>
    </location>
</feature>
<dbReference type="Proteomes" id="UP000823635">
    <property type="component" value="Unassembled WGS sequence"/>
</dbReference>
<keyword evidence="2" id="KW-0472">Membrane</keyword>
<evidence type="ECO:0000259" key="3">
    <source>
        <dbReference type="Pfam" id="PF13568"/>
    </source>
</evidence>
<dbReference type="SUPFAM" id="SSF56925">
    <property type="entry name" value="OMPA-like"/>
    <property type="match status" value="1"/>
</dbReference>
<comment type="caution">
    <text evidence="4">The sequence shown here is derived from an EMBL/GenBank/DDBJ whole genome shotgun (WGS) entry which is preliminary data.</text>
</comment>
<dbReference type="InterPro" id="IPR011250">
    <property type="entry name" value="OMP/PagP_B-barrel"/>
</dbReference>
<dbReference type="EMBL" id="JADINB010000122">
    <property type="protein sequence ID" value="MBO8429343.1"/>
    <property type="molecule type" value="Genomic_DNA"/>
</dbReference>
<keyword evidence="2" id="KW-0812">Transmembrane</keyword>
<feature type="region of interest" description="Disordered" evidence="1">
    <location>
        <begin position="208"/>
        <end position="233"/>
    </location>
</feature>
<feature type="domain" description="Outer membrane protein beta-barrel" evidence="3">
    <location>
        <begin position="241"/>
        <end position="380"/>
    </location>
</feature>
<evidence type="ECO:0000256" key="1">
    <source>
        <dbReference type="SAM" id="MobiDB-lite"/>
    </source>
</evidence>
<keyword evidence="2" id="KW-1133">Transmembrane helix</keyword>
<evidence type="ECO:0000313" key="5">
    <source>
        <dbReference type="Proteomes" id="UP000823635"/>
    </source>
</evidence>
<protein>
    <submittedName>
        <fullName evidence="4">PorT family protein</fullName>
    </submittedName>
</protein>
<evidence type="ECO:0000256" key="2">
    <source>
        <dbReference type="SAM" id="Phobius"/>
    </source>
</evidence>
<dbReference type="InterPro" id="IPR025665">
    <property type="entry name" value="Beta-barrel_OMP_2"/>
</dbReference>
<name>A0A9D9DMF3_9BACT</name>
<evidence type="ECO:0000313" key="4">
    <source>
        <dbReference type="EMBL" id="MBO8429343.1"/>
    </source>
</evidence>
<reference evidence="4" key="2">
    <citation type="journal article" date="2021" name="PeerJ">
        <title>Extensive microbial diversity within the chicken gut microbiome revealed by metagenomics and culture.</title>
        <authorList>
            <person name="Gilroy R."/>
            <person name="Ravi A."/>
            <person name="Getino M."/>
            <person name="Pursley I."/>
            <person name="Horton D.L."/>
            <person name="Alikhan N.F."/>
            <person name="Baker D."/>
            <person name="Gharbi K."/>
            <person name="Hall N."/>
            <person name="Watson M."/>
            <person name="Adriaenssens E.M."/>
            <person name="Foster-Nyarko E."/>
            <person name="Jarju S."/>
            <person name="Secka A."/>
            <person name="Antonio M."/>
            <person name="Oren A."/>
            <person name="Chaudhuri R.R."/>
            <person name="La Ragione R."/>
            <person name="Hildebrand F."/>
            <person name="Pallen M.J."/>
        </authorList>
    </citation>
    <scope>NUCLEOTIDE SEQUENCE</scope>
    <source>
        <strain evidence="4">15467</strain>
    </source>
</reference>
<organism evidence="4 5">
    <name type="scientific">Candidatus Egerieousia excrementavium</name>
    <dbReference type="NCBI Taxonomy" id="2840778"/>
    <lineage>
        <taxon>Bacteria</taxon>
        <taxon>Pseudomonadati</taxon>
        <taxon>Bacteroidota</taxon>
        <taxon>Bacteroidia</taxon>
        <taxon>Bacteroidales</taxon>
        <taxon>Candidatus Egerieousia</taxon>
    </lineage>
</organism>